<comment type="caution">
    <text evidence="12">The sequence shown here is derived from an EMBL/GenBank/DDBJ whole genome shotgun (WGS) entry which is preliminary data.</text>
</comment>
<evidence type="ECO:0000256" key="10">
    <source>
        <dbReference type="SAM" id="MobiDB-lite"/>
    </source>
</evidence>
<evidence type="ECO:0000256" key="9">
    <source>
        <dbReference type="ARBA" id="ARBA00032926"/>
    </source>
</evidence>
<dbReference type="EMBL" id="JAWRVI010000011">
    <property type="protein sequence ID" value="KAK4091480.1"/>
    <property type="molecule type" value="Genomic_DNA"/>
</dbReference>
<keyword evidence="4" id="KW-0317">Glutathione biosynthesis</keyword>
<comment type="subunit">
    <text evidence="3">Heterodimer of a catalytic heavy chain and a regulatory light chain.</text>
</comment>
<dbReference type="Proteomes" id="UP001287286">
    <property type="component" value="Unassembled WGS sequence"/>
</dbReference>
<comment type="similarity">
    <text evidence="2">Belongs to the aldo/keto reductase family. Glutamate--cysteine ligase light chain subfamily.</text>
</comment>
<sequence>MAAGAPRQQTTLPWRDNRIRYLDSCQQHVKGGHAHERGVVILDRHGDDGITSPSRAWDADAWQRERRQEAKESLSGRGKSMRENVVVSTREGNQGTARARDDLELEASVPPQFWGEGGPSEAGAGFSAVLSGSFWYRRWEDERTPLVEPFLRSSPGQPAQQQPAQHLGTRQTDTAARLGSSNDCARRGRRGQPTITSRWPRPRTPPVAAAVPDVAITWVAKLALFPQRSILPATTSLLLLPARRCSWRPVALQIQPIARIVGLVIARRPLPIGISKRPVAPSQGPCPASAAAPVMTKLILSTGNVMSAGPSIIRKSGSTTRSNLELVNSLREHFVAARYDYAAQANHTNGLTNGYENGNGNGFSNGHSNGNGHSTRRSTSPPQTPVDVWTERDGKALYIPRINWQAAGLREESSEYEITVKLFLLPDTPVAKREQYVREALALVSKELGVETIDLLVVSFPGMSFEGNCEWEADKINAQQGNLEEELATWKFFEELHRQGVAKRLGVAEFGSEKLAAFIKRTTVAPVVDQINLRDCCSVPPPLKKLAEEKGVELNVHIDCTDILPRGTLRELLSHGPQGAGVLADAADSGPGLQGEIVPEWVVRYMAFVRDRGVIENKGYFAGAELVQA</sequence>
<evidence type="ECO:0000256" key="3">
    <source>
        <dbReference type="ARBA" id="ARBA00011532"/>
    </source>
</evidence>
<evidence type="ECO:0000256" key="8">
    <source>
        <dbReference type="ARBA" id="ARBA00031732"/>
    </source>
</evidence>
<evidence type="ECO:0000313" key="13">
    <source>
        <dbReference type="Proteomes" id="UP001287286"/>
    </source>
</evidence>
<dbReference type="InterPro" id="IPR036812">
    <property type="entry name" value="NAD(P)_OxRdtase_dom_sf"/>
</dbReference>
<feature type="compositionally biased region" description="Polar residues" evidence="10">
    <location>
        <begin position="168"/>
        <end position="183"/>
    </location>
</feature>
<evidence type="ECO:0000256" key="2">
    <source>
        <dbReference type="ARBA" id="ARBA00008612"/>
    </source>
</evidence>
<keyword evidence="13" id="KW-1185">Reference proteome</keyword>
<keyword evidence="5" id="KW-0560">Oxidoreductase</keyword>
<name>A0ABR0C5N5_PURLI</name>
<reference evidence="12 13" key="1">
    <citation type="journal article" date="2024" name="Microbiol. Resour. Announc.">
        <title>Genome annotations for the ascomycete fungi Trichoderma harzianum, Trichoderma aggressivum, and Purpureocillium lilacinum.</title>
        <authorList>
            <person name="Beijen E.P.W."/>
            <person name="Ohm R.A."/>
        </authorList>
    </citation>
    <scope>NUCLEOTIDE SEQUENCE [LARGE SCALE GENOMIC DNA]</scope>
    <source>
        <strain evidence="12 13">CBS 150709</strain>
    </source>
</reference>
<evidence type="ECO:0000256" key="6">
    <source>
        <dbReference type="ARBA" id="ARBA00030406"/>
    </source>
</evidence>
<evidence type="ECO:0000256" key="1">
    <source>
        <dbReference type="ARBA" id="ARBA00005006"/>
    </source>
</evidence>
<organism evidence="12 13">
    <name type="scientific">Purpureocillium lilacinum</name>
    <name type="common">Paecilomyces lilacinus</name>
    <dbReference type="NCBI Taxonomy" id="33203"/>
    <lineage>
        <taxon>Eukaryota</taxon>
        <taxon>Fungi</taxon>
        <taxon>Dikarya</taxon>
        <taxon>Ascomycota</taxon>
        <taxon>Pezizomycotina</taxon>
        <taxon>Sordariomycetes</taxon>
        <taxon>Hypocreomycetidae</taxon>
        <taxon>Hypocreales</taxon>
        <taxon>Ophiocordycipitaceae</taxon>
        <taxon>Purpureocillium</taxon>
    </lineage>
</organism>
<proteinExistence type="inferred from homology"/>
<dbReference type="SUPFAM" id="SSF51430">
    <property type="entry name" value="NAD(P)-linked oxidoreductase"/>
    <property type="match status" value="1"/>
</dbReference>
<evidence type="ECO:0000259" key="11">
    <source>
        <dbReference type="Pfam" id="PF00248"/>
    </source>
</evidence>
<evidence type="ECO:0000256" key="4">
    <source>
        <dbReference type="ARBA" id="ARBA00022684"/>
    </source>
</evidence>
<dbReference type="PANTHER" id="PTHR13295:SF4">
    <property type="entry name" value="GLUTAMATE--CYSTEINE LIGASE REGULATORY SUBUNIT"/>
    <property type="match status" value="1"/>
</dbReference>
<evidence type="ECO:0000256" key="7">
    <source>
        <dbReference type="ARBA" id="ARBA00031154"/>
    </source>
</evidence>
<evidence type="ECO:0000313" key="12">
    <source>
        <dbReference type="EMBL" id="KAK4091480.1"/>
    </source>
</evidence>
<comment type="pathway">
    <text evidence="1">Sulfur metabolism; glutathione biosynthesis; glutathione from L-cysteine and L-glutamate: step 1/2.</text>
</comment>
<accession>A0ABR0C5N5</accession>
<dbReference type="InterPro" id="IPR032963">
    <property type="entry name" value="Gclm"/>
</dbReference>
<gene>
    <name evidence="12" type="ORF">Purlil1_3910</name>
</gene>
<feature type="region of interest" description="Disordered" evidence="10">
    <location>
        <begin position="152"/>
        <end position="204"/>
    </location>
</feature>
<feature type="region of interest" description="Disordered" evidence="10">
    <location>
        <begin position="353"/>
        <end position="386"/>
    </location>
</feature>
<feature type="domain" description="NADP-dependent oxidoreductase" evidence="11">
    <location>
        <begin position="410"/>
        <end position="554"/>
    </location>
</feature>
<feature type="compositionally biased region" description="Polar residues" evidence="10">
    <location>
        <begin position="86"/>
        <end position="96"/>
    </location>
</feature>
<dbReference type="InterPro" id="IPR023210">
    <property type="entry name" value="NADP_OxRdtase_dom"/>
</dbReference>
<protein>
    <recommendedName>
        <fullName evidence="8">GCS light chain</fullName>
    </recommendedName>
    <alternativeName>
        <fullName evidence="6">Gamma-ECS regulatory subunit</fullName>
    </alternativeName>
    <alternativeName>
        <fullName evidence="9">Gamma-glutamylcysteine synthetase regulatory subunit</fullName>
    </alternativeName>
    <alternativeName>
        <fullName evidence="7">Glutamate--cysteine ligase modifier subunit</fullName>
    </alternativeName>
</protein>
<dbReference type="Pfam" id="PF00248">
    <property type="entry name" value="Aldo_ket_red"/>
    <property type="match status" value="1"/>
</dbReference>
<evidence type="ECO:0000256" key="5">
    <source>
        <dbReference type="ARBA" id="ARBA00023002"/>
    </source>
</evidence>
<dbReference type="Gene3D" id="3.20.20.100">
    <property type="entry name" value="NADP-dependent oxidoreductase domain"/>
    <property type="match status" value="1"/>
</dbReference>
<feature type="region of interest" description="Disordered" evidence="10">
    <location>
        <begin position="68"/>
        <end position="97"/>
    </location>
</feature>
<dbReference type="PANTHER" id="PTHR13295">
    <property type="entry name" value="GLUTAMATE CYSTEINE LIGASE REGULATORY SUBUNIT"/>
    <property type="match status" value="1"/>
</dbReference>